<feature type="compositionally biased region" description="Pro residues" evidence="1">
    <location>
        <begin position="67"/>
        <end position="85"/>
    </location>
</feature>
<dbReference type="GeneID" id="43596329"/>
<accession>A0A370TUF9</accession>
<dbReference type="Proteomes" id="UP000254866">
    <property type="component" value="Unassembled WGS sequence"/>
</dbReference>
<dbReference type="PANTHER" id="PTHR36205">
    <property type="entry name" value="CHROMOSOME 19, WHOLE GENOME SHOTGUN SEQUENCE"/>
    <property type="match status" value="1"/>
</dbReference>
<proteinExistence type="predicted"/>
<dbReference type="OrthoDB" id="3353407at2759"/>
<name>A0A370TUF9_9HELO</name>
<evidence type="ECO:0000256" key="1">
    <source>
        <dbReference type="SAM" id="MobiDB-lite"/>
    </source>
</evidence>
<dbReference type="AlphaFoldDB" id="A0A370TUF9"/>
<reference evidence="2 3" key="1">
    <citation type="journal article" date="2018" name="IMA Fungus">
        <title>IMA Genome-F 9: Draft genome sequence of Annulohypoxylon stygium, Aspergillus mulundensis, Berkeleyomyces basicola (syn. Thielaviopsis basicola), Ceratocystis smalleyi, two Cercospora beticola strains, Coleophoma cylindrospora, Fusarium fracticaudum, Phialophora cf. hyalina, and Morchella septimelata.</title>
        <authorList>
            <person name="Wingfield B.D."/>
            <person name="Bills G.F."/>
            <person name="Dong Y."/>
            <person name="Huang W."/>
            <person name="Nel W.J."/>
            <person name="Swalarsk-Parry B.S."/>
            <person name="Vaghefi N."/>
            <person name="Wilken P.M."/>
            <person name="An Z."/>
            <person name="de Beer Z.W."/>
            <person name="De Vos L."/>
            <person name="Chen L."/>
            <person name="Duong T.A."/>
            <person name="Gao Y."/>
            <person name="Hammerbacher A."/>
            <person name="Kikkert J.R."/>
            <person name="Li Y."/>
            <person name="Li H."/>
            <person name="Li K."/>
            <person name="Li Q."/>
            <person name="Liu X."/>
            <person name="Ma X."/>
            <person name="Naidoo K."/>
            <person name="Pethybridge S.J."/>
            <person name="Sun J."/>
            <person name="Steenkamp E.T."/>
            <person name="van der Nest M.A."/>
            <person name="van Wyk S."/>
            <person name="Wingfield M.J."/>
            <person name="Xiong C."/>
            <person name="Yue Q."/>
            <person name="Zhang X."/>
        </authorList>
    </citation>
    <scope>NUCLEOTIDE SEQUENCE [LARGE SCALE GENOMIC DNA]</scope>
    <source>
        <strain evidence="2 3">BP 5553</strain>
    </source>
</reference>
<dbReference type="EMBL" id="NPIC01000002">
    <property type="protein sequence ID" value="RDL39140.1"/>
    <property type="molecule type" value="Genomic_DNA"/>
</dbReference>
<dbReference type="Pfam" id="PF11885">
    <property type="entry name" value="DUF3405"/>
    <property type="match status" value="1"/>
</dbReference>
<protein>
    <submittedName>
        <fullName evidence="2">Uncharacterized protein</fullName>
    </submittedName>
</protein>
<feature type="compositionally biased region" description="Acidic residues" evidence="1">
    <location>
        <begin position="105"/>
        <end position="120"/>
    </location>
</feature>
<organism evidence="2 3">
    <name type="scientific">Venustampulla echinocandica</name>
    <dbReference type="NCBI Taxonomy" id="2656787"/>
    <lineage>
        <taxon>Eukaryota</taxon>
        <taxon>Fungi</taxon>
        <taxon>Dikarya</taxon>
        <taxon>Ascomycota</taxon>
        <taxon>Pezizomycotina</taxon>
        <taxon>Leotiomycetes</taxon>
        <taxon>Helotiales</taxon>
        <taxon>Pleuroascaceae</taxon>
        <taxon>Venustampulla</taxon>
    </lineage>
</organism>
<evidence type="ECO:0000313" key="2">
    <source>
        <dbReference type="EMBL" id="RDL39140.1"/>
    </source>
</evidence>
<dbReference type="PANTHER" id="PTHR36205:SF2">
    <property type="entry name" value="MAJOR FACILITATOR SUPERFAMILY TRANSPORTER"/>
    <property type="match status" value="1"/>
</dbReference>
<feature type="region of interest" description="Disordered" evidence="1">
    <location>
        <begin position="48"/>
        <end position="125"/>
    </location>
</feature>
<evidence type="ECO:0000313" key="3">
    <source>
        <dbReference type="Proteomes" id="UP000254866"/>
    </source>
</evidence>
<dbReference type="InterPro" id="IPR021822">
    <property type="entry name" value="DUF3405"/>
</dbReference>
<comment type="caution">
    <text evidence="2">The sequence shown here is derived from an EMBL/GenBank/DDBJ whole genome shotgun (WGS) entry which is preliminary data.</text>
</comment>
<dbReference type="STRING" id="2656787.A0A370TUF9"/>
<gene>
    <name evidence="2" type="ORF">BP5553_03480</name>
</gene>
<keyword evidence="3" id="KW-1185">Reference proteome</keyword>
<sequence>MPRFRPGIALVFGLLLVYFVFWRGLATHGVTQHTVDIFDGSETHSGVGSVGLDEDNLVGNDIYDDNPAPPSPKPPSSKPPNPKAPSPKASSPKPPSPTAANPEVATEEPDVEEQEPDAEDSSPSLQEQFWEEYEKLGRNETAGAIFGSTINHLVDSGGHAGFAAAALTPAKSPMPYSQNPLYRYSPYPEYNTKAWNTSNFGTYRPCEGPTGPVGDVRVFDGHPAMFEEPLMGSYVPLDIDSNLCFERQTRLGAYGFIEENFPSAPNITKRAPTNDASATTNWGELQRVCAQLNADRFAETQANSSNSHKTEGRLNSTASVNGTRLHRRNDTIVDEAEARKQGLHGLPKHDIKPKPRTAVLIRTHSGQQFTKNDRQSIRSLITELSLRSGGEYQVWLMMEVTDPDIPIWTDSDAYDFALDSYVPTEFHNMTIMWNAAITKDWYPELPQTSKTEGKAHWLVVQKFSQDHPEYEFVWNWNMDMRYTGHHYNLLEKLADFARVQPRKGLWERNERFYIPSVHGPYHTKFRKTIEDAYGSKMIWGPQSNTDITPIGPPKPVSDPTKDDYKWGVGEDADLISLAPIFNPTNTTWTGQSEVWGTFGGKLQSRASIGTQIRISKMLLSVMHAENLKGNHLGSQIGPATMALLHGLKPVFAPIPMFFDRAWTGESLQKYFNPGPEGQSGSSENSPFIAEFEGRFDSTTWYSKSATPNRLHINWLGRKDSGIGGPEWEKKNGRICLPPMLIGALTGVQRHLGPSPEPDSA</sequence>
<dbReference type="RefSeq" id="XP_031871796.1">
    <property type="nucleotide sequence ID" value="XM_032012103.1"/>
</dbReference>